<sequence>MAAGGVERIGEIEVRGDEARLGRQCRLETRDSLCRAAERVQRHAHVIERAGVTGTQFEGAPERGDRFRVATERVQRVAEVVVRRGVVRLQAQRFLERVGGVFVTARRCIRVAEVVVRHRERGRQRQRVAELLDGVVDLAQRLQRVAQVQLQRCVFRAQVHRAPHELGGFGVLALLVAQDAQQVQRIDVRGVAVERRAVAAFGVFEAAVTMRRESAVKYRLHDGGWHSGEAEAAFSHTRRSVLRFDRMSRYL</sequence>
<keyword evidence="2" id="KW-1185">Reference proteome</keyword>
<reference evidence="1 2" key="1">
    <citation type="submission" date="2019-08" db="EMBL/GenBank/DDBJ databases">
        <authorList>
            <person name="Herpell B J."/>
        </authorList>
    </citation>
    <scope>NUCLEOTIDE SEQUENCE [LARGE SCALE GENOMIC DNA]</scope>
    <source>
        <strain evidence="2">Msb3</strain>
    </source>
</reference>
<dbReference type="KEGG" id="pdio:PDMSB3_3328"/>
<dbReference type="EMBL" id="LR699553">
    <property type="protein sequence ID" value="VVD29784.1"/>
    <property type="molecule type" value="Genomic_DNA"/>
</dbReference>
<proteinExistence type="predicted"/>
<organism evidence="1 2">
    <name type="scientific">Paraburkholderia dioscoreae</name>
    <dbReference type="NCBI Taxonomy" id="2604047"/>
    <lineage>
        <taxon>Bacteria</taxon>
        <taxon>Pseudomonadati</taxon>
        <taxon>Pseudomonadota</taxon>
        <taxon>Betaproteobacteria</taxon>
        <taxon>Burkholderiales</taxon>
        <taxon>Burkholderiaceae</taxon>
        <taxon>Paraburkholderia</taxon>
    </lineage>
</organism>
<evidence type="ECO:0000313" key="2">
    <source>
        <dbReference type="Proteomes" id="UP000325811"/>
    </source>
</evidence>
<evidence type="ECO:0000313" key="1">
    <source>
        <dbReference type="EMBL" id="VVD29784.1"/>
    </source>
</evidence>
<dbReference type="AlphaFoldDB" id="A0A5Q4ZFM6"/>
<protein>
    <submittedName>
        <fullName evidence="1">Uncharacterized protein</fullName>
    </submittedName>
</protein>
<gene>
    <name evidence="1" type="ORF">PDMSB3_3328</name>
</gene>
<name>A0A5Q4ZFM6_9BURK</name>
<dbReference type="Proteomes" id="UP000325811">
    <property type="component" value="Chromosome I"/>
</dbReference>
<accession>A0A5Q4ZFM6</accession>